<dbReference type="InterPro" id="IPR033443">
    <property type="entry name" value="PROP1-like_PPR_dom"/>
</dbReference>
<comment type="similarity">
    <text evidence="1">Belongs to the PPR family. P subfamily.</text>
</comment>
<sequence>MPFARLEGLKKLLLFLMILINIKANEVIYNALIHGQCKKGEIDAALSTLEKMVSAGCLPDSYTYNALIGGFFSEKKLTEAMSIVNDMVERGVEPTVVTYNILINGMVKKGDLGDAKRIFEQMVSSGCKPDACTYTIFIHAYCSEGNVEEAENVIEGMIKAGISLDVVAYNSFIDGCGNMGLLDKAFSALKRMADAAYEPNYQTYSIFLKHLFKRNHAEKIAVSAAEIWKVHVDTILELLDQMIAYGLTLCISNYQVLVAELCRRGRLEEARILVSRMKESGLSLNEAIYTSLINCCCSLQLYREASTYLYSMIGHGYLPHIRSYQLLLSGLCDHGNVEKAKLVFSYLLGRGYNFDEIVWTILIDGLLKKDHFHAFSEMLSIMEERQCSPSPETYALLRKEYPSLENGLQKEMKG</sequence>
<feature type="repeat" description="PPR" evidence="3">
    <location>
        <begin position="320"/>
        <end position="354"/>
    </location>
</feature>
<reference evidence="6" key="1">
    <citation type="journal article" date="2023" name="GigaByte">
        <title>Genome assembly of the bearded iris, Iris pallida Lam.</title>
        <authorList>
            <person name="Bruccoleri R.E."/>
            <person name="Oakeley E.J."/>
            <person name="Faust A.M.E."/>
            <person name="Altorfer M."/>
            <person name="Dessus-Babus S."/>
            <person name="Burckhardt D."/>
            <person name="Oertli M."/>
            <person name="Naumann U."/>
            <person name="Petersen F."/>
            <person name="Wong J."/>
        </authorList>
    </citation>
    <scope>NUCLEOTIDE SEQUENCE</scope>
    <source>
        <strain evidence="6">GSM-AAB239-AS_SAM_17_03QT</strain>
    </source>
</reference>
<dbReference type="GO" id="GO:0003729">
    <property type="term" value="F:mRNA binding"/>
    <property type="evidence" value="ECO:0007669"/>
    <property type="project" value="TreeGrafter"/>
</dbReference>
<evidence type="ECO:0000259" key="5">
    <source>
        <dbReference type="Pfam" id="PF17177"/>
    </source>
</evidence>
<keyword evidence="4" id="KW-0732">Signal</keyword>
<proteinExistence type="inferred from homology"/>
<dbReference type="PROSITE" id="PS51375">
    <property type="entry name" value="PPR"/>
    <property type="match status" value="9"/>
</dbReference>
<keyword evidence="2" id="KW-0677">Repeat</keyword>
<dbReference type="Pfam" id="PF13041">
    <property type="entry name" value="PPR_2"/>
    <property type="match status" value="3"/>
</dbReference>
<keyword evidence="7" id="KW-1185">Reference proteome</keyword>
<feature type="repeat" description="PPR" evidence="3">
    <location>
        <begin position="285"/>
        <end position="319"/>
    </location>
</feature>
<reference evidence="6" key="2">
    <citation type="submission" date="2023-04" db="EMBL/GenBank/DDBJ databases">
        <authorList>
            <person name="Bruccoleri R.E."/>
            <person name="Oakeley E.J."/>
            <person name="Faust A.-M."/>
            <person name="Dessus-Babus S."/>
            <person name="Altorfer M."/>
            <person name="Burckhardt D."/>
            <person name="Oertli M."/>
            <person name="Naumann U."/>
            <person name="Petersen F."/>
            <person name="Wong J."/>
        </authorList>
    </citation>
    <scope>NUCLEOTIDE SEQUENCE</scope>
    <source>
        <strain evidence="6">GSM-AAB239-AS_SAM_17_03QT</strain>
        <tissue evidence="6">Leaf</tissue>
    </source>
</reference>
<evidence type="ECO:0000313" key="6">
    <source>
        <dbReference type="EMBL" id="KAJ6798473.1"/>
    </source>
</evidence>
<evidence type="ECO:0000256" key="2">
    <source>
        <dbReference type="ARBA" id="ARBA00022737"/>
    </source>
</evidence>
<evidence type="ECO:0000313" key="7">
    <source>
        <dbReference type="Proteomes" id="UP001140949"/>
    </source>
</evidence>
<dbReference type="NCBIfam" id="TIGR00756">
    <property type="entry name" value="PPR"/>
    <property type="match status" value="8"/>
</dbReference>
<evidence type="ECO:0000256" key="1">
    <source>
        <dbReference type="ARBA" id="ARBA00007626"/>
    </source>
</evidence>
<dbReference type="Gene3D" id="1.25.40.10">
    <property type="entry name" value="Tetratricopeptide repeat domain"/>
    <property type="match status" value="3"/>
</dbReference>
<feature type="repeat" description="PPR" evidence="3">
    <location>
        <begin position="60"/>
        <end position="94"/>
    </location>
</feature>
<feature type="repeat" description="PPR" evidence="3">
    <location>
        <begin position="165"/>
        <end position="199"/>
    </location>
</feature>
<feature type="repeat" description="PPR" evidence="3">
    <location>
        <begin position="95"/>
        <end position="129"/>
    </location>
</feature>
<dbReference type="InterPro" id="IPR002885">
    <property type="entry name" value="PPR_rpt"/>
</dbReference>
<feature type="repeat" description="PPR" evidence="3">
    <location>
        <begin position="130"/>
        <end position="164"/>
    </location>
</feature>
<dbReference type="Proteomes" id="UP001140949">
    <property type="component" value="Unassembled WGS sequence"/>
</dbReference>
<protein>
    <submittedName>
        <fullName evidence="6">Pentatricopeptide repeat-containing protein isoform X1</fullName>
    </submittedName>
</protein>
<dbReference type="EMBL" id="JANAVB010040220">
    <property type="protein sequence ID" value="KAJ6798473.1"/>
    <property type="molecule type" value="Genomic_DNA"/>
</dbReference>
<dbReference type="PANTHER" id="PTHR47938">
    <property type="entry name" value="RESPIRATORY COMPLEX I CHAPERONE (CIA84), PUTATIVE (AFU_ORTHOLOGUE AFUA_2G06020)-RELATED"/>
    <property type="match status" value="1"/>
</dbReference>
<feature type="domain" description="PROP1-like PPR" evidence="5">
    <location>
        <begin position="233"/>
        <end position="399"/>
    </location>
</feature>
<dbReference type="InterPro" id="IPR011990">
    <property type="entry name" value="TPR-like_helical_dom_sf"/>
</dbReference>
<feature type="signal peptide" evidence="4">
    <location>
        <begin position="1"/>
        <end position="24"/>
    </location>
</feature>
<organism evidence="6 7">
    <name type="scientific">Iris pallida</name>
    <name type="common">Sweet iris</name>
    <dbReference type="NCBI Taxonomy" id="29817"/>
    <lineage>
        <taxon>Eukaryota</taxon>
        <taxon>Viridiplantae</taxon>
        <taxon>Streptophyta</taxon>
        <taxon>Embryophyta</taxon>
        <taxon>Tracheophyta</taxon>
        <taxon>Spermatophyta</taxon>
        <taxon>Magnoliopsida</taxon>
        <taxon>Liliopsida</taxon>
        <taxon>Asparagales</taxon>
        <taxon>Iridaceae</taxon>
        <taxon>Iridoideae</taxon>
        <taxon>Irideae</taxon>
        <taxon>Iris</taxon>
    </lineage>
</organism>
<dbReference type="Pfam" id="PF17177">
    <property type="entry name" value="PPR_long"/>
    <property type="match status" value="1"/>
</dbReference>
<feature type="repeat" description="PPR" evidence="3">
    <location>
        <begin position="25"/>
        <end position="59"/>
    </location>
</feature>
<dbReference type="SUPFAM" id="SSF81901">
    <property type="entry name" value="HCP-like"/>
    <property type="match status" value="1"/>
</dbReference>
<dbReference type="AlphaFoldDB" id="A0AAX6E3E5"/>
<feature type="chain" id="PRO_5043478206" evidence="4">
    <location>
        <begin position="25"/>
        <end position="414"/>
    </location>
</feature>
<name>A0AAX6E3E5_IRIPA</name>
<gene>
    <name evidence="6" type="ORF">M6B38_212130</name>
</gene>
<dbReference type="PANTHER" id="PTHR47938:SF34">
    <property type="entry name" value="EXPRESSED PROTEIN"/>
    <property type="match status" value="1"/>
</dbReference>
<feature type="repeat" description="PPR" evidence="3">
    <location>
        <begin position="250"/>
        <end position="284"/>
    </location>
</feature>
<comment type="caution">
    <text evidence="6">The sequence shown here is derived from an EMBL/GenBank/DDBJ whole genome shotgun (WGS) entry which is preliminary data.</text>
</comment>
<evidence type="ECO:0000256" key="4">
    <source>
        <dbReference type="SAM" id="SignalP"/>
    </source>
</evidence>
<accession>A0AAX6E3E5</accession>
<feature type="repeat" description="PPR" evidence="3">
    <location>
        <begin position="355"/>
        <end position="389"/>
    </location>
</feature>
<evidence type="ECO:0000256" key="3">
    <source>
        <dbReference type="PROSITE-ProRule" id="PRU00708"/>
    </source>
</evidence>